<name>A0AAE3KEW8_9PSEU</name>
<dbReference type="SUPFAM" id="SSF100939">
    <property type="entry name" value="SPOC domain-like"/>
    <property type="match status" value="1"/>
</dbReference>
<dbReference type="GO" id="GO:0006310">
    <property type="term" value="P:DNA recombination"/>
    <property type="evidence" value="ECO:0007669"/>
    <property type="project" value="UniProtKB-KW"/>
</dbReference>
<dbReference type="SMART" id="SM00959">
    <property type="entry name" value="Rho_N"/>
    <property type="match status" value="1"/>
</dbReference>
<feature type="region of interest" description="Disordered" evidence="4">
    <location>
        <begin position="257"/>
        <end position="304"/>
    </location>
</feature>
<evidence type="ECO:0000256" key="1">
    <source>
        <dbReference type="ARBA" id="ARBA00023125"/>
    </source>
</evidence>
<keyword evidence="2 3" id="KW-0233">DNA recombination</keyword>
<evidence type="ECO:0000259" key="5">
    <source>
        <dbReference type="SMART" id="SM00559"/>
    </source>
</evidence>
<keyword evidence="3" id="KW-0234">DNA repair</keyword>
<dbReference type="GO" id="GO:0003690">
    <property type="term" value="F:double-stranded DNA binding"/>
    <property type="evidence" value="ECO:0007669"/>
    <property type="project" value="UniProtKB-UniRule"/>
</dbReference>
<feature type="compositionally biased region" description="Basic and acidic residues" evidence="4">
    <location>
        <begin position="322"/>
        <end position="333"/>
    </location>
</feature>
<dbReference type="PANTHER" id="PTHR41251:SF1">
    <property type="entry name" value="NON-HOMOLOGOUS END JOINING PROTEIN KU"/>
    <property type="match status" value="1"/>
</dbReference>
<proteinExistence type="inferred from homology"/>
<keyword evidence="3" id="KW-0227">DNA damage</keyword>
<dbReference type="Proteomes" id="UP001206128">
    <property type="component" value="Unassembled WGS sequence"/>
</dbReference>
<gene>
    <name evidence="3" type="primary">ku</name>
    <name evidence="7" type="ORF">LX83_001110</name>
</gene>
<evidence type="ECO:0000256" key="4">
    <source>
        <dbReference type="SAM" id="MobiDB-lite"/>
    </source>
</evidence>
<dbReference type="InterPro" id="IPR006164">
    <property type="entry name" value="DNA_bd_Ku70/Ku80"/>
</dbReference>
<keyword evidence="1 3" id="KW-0238">DNA-binding</keyword>
<feature type="domain" description="Rho termination factor-like N-terminal" evidence="6">
    <location>
        <begin position="304"/>
        <end position="344"/>
    </location>
</feature>
<feature type="domain" description="Ku" evidence="5">
    <location>
        <begin position="53"/>
        <end position="183"/>
    </location>
</feature>
<feature type="compositionally biased region" description="Basic and acidic residues" evidence="4">
    <location>
        <begin position="257"/>
        <end position="274"/>
    </location>
</feature>
<evidence type="ECO:0000313" key="7">
    <source>
        <dbReference type="EMBL" id="MCP2164270.1"/>
    </source>
</evidence>
<dbReference type="PANTHER" id="PTHR41251">
    <property type="entry name" value="NON-HOMOLOGOUS END JOINING PROTEIN KU"/>
    <property type="match status" value="1"/>
</dbReference>
<dbReference type="InterPro" id="IPR011112">
    <property type="entry name" value="Rho-like_N"/>
</dbReference>
<protein>
    <recommendedName>
        <fullName evidence="3">Non-homologous end joining protein Ku</fullName>
    </recommendedName>
</protein>
<evidence type="ECO:0000256" key="2">
    <source>
        <dbReference type="ARBA" id="ARBA00023172"/>
    </source>
</evidence>
<dbReference type="HAMAP" id="MF_01875">
    <property type="entry name" value="Prokaryotic_Ku"/>
    <property type="match status" value="1"/>
</dbReference>
<evidence type="ECO:0000256" key="3">
    <source>
        <dbReference type="HAMAP-Rule" id="MF_01875"/>
    </source>
</evidence>
<dbReference type="GO" id="GO:0006303">
    <property type="term" value="P:double-strand break repair via nonhomologous end joining"/>
    <property type="evidence" value="ECO:0007669"/>
    <property type="project" value="UniProtKB-UniRule"/>
</dbReference>
<dbReference type="EMBL" id="JAMTCK010000002">
    <property type="protein sequence ID" value="MCP2164270.1"/>
    <property type="molecule type" value="Genomic_DNA"/>
</dbReference>
<dbReference type="Gene3D" id="2.40.290.10">
    <property type="match status" value="1"/>
</dbReference>
<dbReference type="SMART" id="SM00559">
    <property type="entry name" value="Ku78"/>
    <property type="match status" value="1"/>
</dbReference>
<dbReference type="Pfam" id="PF02735">
    <property type="entry name" value="Ku"/>
    <property type="match status" value="1"/>
</dbReference>
<accession>A0AAE3KEW8</accession>
<dbReference type="GO" id="GO:0006353">
    <property type="term" value="P:DNA-templated transcription termination"/>
    <property type="evidence" value="ECO:0007669"/>
    <property type="project" value="InterPro"/>
</dbReference>
<comment type="subunit">
    <text evidence="3">Homodimer. Interacts with LigD.</text>
</comment>
<dbReference type="NCBIfam" id="TIGR02772">
    <property type="entry name" value="Ku_bact"/>
    <property type="match status" value="1"/>
</dbReference>
<keyword evidence="8" id="KW-1185">Reference proteome</keyword>
<dbReference type="InterPro" id="IPR009187">
    <property type="entry name" value="Prok_Ku"/>
</dbReference>
<comment type="similarity">
    <text evidence="3">Belongs to the prokaryotic Ku family.</text>
</comment>
<dbReference type="PIRSF" id="PIRSF006493">
    <property type="entry name" value="Prok_Ku"/>
    <property type="match status" value="1"/>
</dbReference>
<dbReference type="InterPro" id="IPR016194">
    <property type="entry name" value="SPOC-like_C_dom_sf"/>
</dbReference>
<evidence type="ECO:0000259" key="6">
    <source>
        <dbReference type="SMART" id="SM00959"/>
    </source>
</evidence>
<feature type="region of interest" description="Disordered" evidence="4">
    <location>
        <begin position="322"/>
        <end position="347"/>
    </location>
</feature>
<dbReference type="FunFam" id="2.40.290.10:FF:000004">
    <property type="entry name" value="Non-homologous end joining protein Ku"/>
    <property type="match status" value="1"/>
</dbReference>
<evidence type="ECO:0000313" key="8">
    <source>
        <dbReference type="Proteomes" id="UP001206128"/>
    </source>
</evidence>
<comment type="function">
    <text evidence="3">With LigD forms a non-homologous end joining (NHEJ) DNA repair enzyme, which repairs dsDNA breaks with reduced fidelity. Binds linear dsDNA with 5'- and 3'- overhangs but not closed circular dsDNA nor ssDNA. Recruits and stimulates the ligase activity of LigD.</text>
</comment>
<reference evidence="7" key="1">
    <citation type="submission" date="2022-06" db="EMBL/GenBank/DDBJ databases">
        <title>Genomic Encyclopedia of Archaeal and Bacterial Type Strains, Phase II (KMG-II): from individual species to whole genera.</title>
        <authorList>
            <person name="Goeker M."/>
        </authorList>
    </citation>
    <scope>NUCLEOTIDE SEQUENCE</scope>
    <source>
        <strain evidence="7">DSM 43935</strain>
    </source>
</reference>
<sequence>MARAIWTGSISFGLVTIPVGLFSATEDHTVHFNQFQRGTSDRIRYKRVNERTGDEVAYQDIVKGHDVGGGQYVVVEPQELEDIAPGRSRSIDISVFVDLDEIDPVFFERTYWLAPAKPDYVRAYSLLAQAMEADNRVGIATFVMRGKEYLTALRADRGVLALQTMHFADEIRDPHEQLTNLPEDDAKARGRELDMATALVRSMSGPWHPEEFQDTYSERVAKLIEDKREGREVVAESGPPEPTEVTDLLEALRRSVERTREQHGGQRRGTERTGARTARRRSPESARRPAAGRKRGGEAGAVRDVAAMSKAELDRMARKLEIPGRSRMNRDELAAAVGQASASGRAS</sequence>
<organism evidence="7 8">
    <name type="scientific">Goodfellowiella coeruleoviolacea</name>
    <dbReference type="NCBI Taxonomy" id="334858"/>
    <lineage>
        <taxon>Bacteria</taxon>
        <taxon>Bacillati</taxon>
        <taxon>Actinomycetota</taxon>
        <taxon>Actinomycetes</taxon>
        <taxon>Pseudonocardiales</taxon>
        <taxon>Pseudonocardiaceae</taxon>
        <taxon>Goodfellowiella</taxon>
    </lineage>
</organism>
<comment type="caution">
    <text evidence="7">The sequence shown here is derived from an EMBL/GenBank/DDBJ whole genome shotgun (WGS) entry which is preliminary data.</text>
</comment>
<dbReference type="CDD" id="cd00789">
    <property type="entry name" value="KU_like"/>
    <property type="match status" value="1"/>
</dbReference>
<dbReference type="AlphaFoldDB" id="A0AAE3KEW8"/>
<dbReference type="RefSeq" id="WP_253767737.1">
    <property type="nucleotide sequence ID" value="NZ_JAMTCK010000002.1"/>
</dbReference>